<keyword evidence="1" id="KW-0328">Glycosyltransferase</keyword>
<reference evidence="5" key="1">
    <citation type="submission" date="2015-12" db="EMBL/GenBank/DDBJ databases">
        <title>Update maize B73 reference genome by single molecule sequencing technologies.</title>
        <authorList>
            <consortium name="Maize Genome Sequencing Project"/>
            <person name="Ware D."/>
        </authorList>
    </citation>
    <scope>NUCLEOTIDE SEQUENCE</scope>
    <source>
        <tissue evidence="5">Seedling</tissue>
    </source>
</reference>
<evidence type="ECO:0000313" key="5">
    <source>
        <dbReference type="EMBL" id="AQK45467.1"/>
    </source>
</evidence>
<feature type="signal peptide" evidence="4">
    <location>
        <begin position="1"/>
        <end position="16"/>
    </location>
</feature>
<organism evidence="5">
    <name type="scientific">Zea mays</name>
    <name type="common">Maize</name>
    <dbReference type="NCBI Taxonomy" id="4577"/>
    <lineage>
        <taxon>Eukaryota</taxon>
        <taxon>Viridiplantae</taxon>
        <taxon>Streptophyta</taxon>
        <taxon>Embryophyta</taxon>
        <taxon>Tracheophyta</taxon>
        <taxon>Spermatophyta</taxon>
        <taxon>Magnoliopsida</taxon>
        <taxon>Liliopsida</taxon>
        <taxon>Poales</taxon>
        <taxon>Poaceae</taxon>
        <taxon>PACMAD clade</taxon>
        <taxon>Panicoideae</taxon>
        <taxon>Andropogonodae</taxon>
        <taxon>Andropogoneae</taxon>
        <taxon>Tripsacinae</taxon>
        <taxon>Zea</taxon>
    </lineage>
</organism>
<evidence type="ECO:0000256" key="1">
    <source>
        <dbReference type="ARBA" id="ARBA00022676"/>
    </source>
</evidence>
<dbReference type="PANTHER" id="PTHR46039:SF5">
    <property type="entry name" value="SUCROSE-PHOSPHATE SYNTHASE 3-RELATED"/>
    <property type="match status" value="1"/>
</dbReference>
<feature type="compositionally biased region" description="Basic residues" evidence="3">
    <location>
        <begin position="199"/>
        <end position="219"/>
    </location>
</feature>
<evidence type="ECO:0000256" key="2">
    <source>
        <dbReference type="ARBA" id="ARBA00022679"/>
    </source>
</evidence>
<dbReference type="AlphaFoldDB" id="A0A1D6JC66"/>
<accession>A0A1D6JC66</accession>
<feature type="chain" id="PRO_5010805655" evidence="4">
    <location>
        <begin position="17"/>
        <end position="219"/>
    </location>
</feature>
<sequence>MPLALVFFALCTSVHGLVRGENMELGRDSDTGGEVKYVVELARAMSMMPGVYRVDLFTRQVSSPDVDWSYDIMRRAKENRGLLLRQAAAAEGGGEEGQGRGGGTLGYRNFIKQMTNIHWKETVGDESKEFGRYMRQREEQEKQEVELFTRAPVTKHDKQIEKLIRRQLHGLGGLTDGFGLGMNMLLGGDKEDDGGSSKSHGKSGNRKKRPKNSKKRMRH</sequence>
<protein>
    <submittedName>
        <fullName evidence="5">Sas10/Utp3/C1D family</fullName>
    </submittedName>
</protein>
<keyword evidence="2" id="KW-0808">Transferase</keyword>
<dbReference type="Gene3D" id="3.40.50.2000">
    <property type="entry name" value="Glycogen Phosphorylase B"/>
    <property type="match status" value="1"/>
</dbReference>
<keyword evidence="4" id="KW-0732">Signal</keyword>
<dbReference type="EMBL" id="CM000786">
    <property type="protein sequence ID" value="AQK45469.1"/>
    <property type="molecule type" value="Genomic_DNA"/>
</dbReference>
<proteinExistence type="predicted"/>
<feature type="region of interest" description="Disordered" evidence="3">
    <location>
        <begin position="186"/>
        <end position="219"/>
    </location>
</feature>
<gene>
    <name evidence="5" type="ORF">ZEAMMB73_Zm00001d026099</name>
</gene>
<dbReference type="GO" id="GO:0016757">
    <property type="term" value="F:glycosyltransferase activity"/>
    <property type="evidence" value="ECO:0007669"/>
    <property type="project" value="UniProtKB-KW"/>
</dbReference>
<dbReference type="InterPro" id="IPR044161">
    <property type="entry name" value="SPS"/>
</dbReference>
<dbReference type="ExpressionAtlas" id="A0A1D6JC66">
    <property type="expression patterns" value="baseline"/>
</dbReference>
<name>A0A1D6JC66_MAIZE</name>
<dbReference type="EMBL" id="CM000786">
    <property type="protein sequence ID" value="AQK45467.1"/>
    <property type="molecule type" value="Genomic_DNA"/>
</dbReference>
<evidence type="ECO:0000256" key="3">
    <source>
        <dbReference type="SAM" id="MobiDB-lite"/>
    </source>
</evidence>
<dbReference type="PANTHER" id="PTHR46039">
    <property type="entry name" value="SUCROSE-PHOSPHATE SYNTHASE 3-RELATED"/>
    <property type="match status" value="1"/>
</dbReference>
<evidence type="ECO:0000256" key="4">
    <source>
        <dbReference type="SAM" id="SignalP"/>
    </source>
</evidence>